<dbReference type="STRING" id="610380.E2C8I8"/>
<comment type="catalytic activity">
    <reaction evidence="1">
        <text>All bonds known to be hydrolyzed by this endopeptidase have arginine in P1 and an acidic residue in P4. P6 is often occupied by an acidic residue or by a hydroxy-amino-acid residue, the phosphorylation of which enhances cleavage.</text>
        <dbReference type="EC" id="3.4.22.49"/>
    </reaction>
</comment>
<gene>
    <name evidence="6" type="ORF">EAI_09720</name>
</gene>
<dbReference type="PANTHER" id="PTHR12792:SF0">
    <property type="entry name" value="SEPARIN"/>
    <property type="match status" value="1"/>
</dbReference>
<reference evidence="6 7" key="1">
    <citation type="journal article" date="2010" name="Science">
        <title>Genomic comparison of the ants Camponotus floridanus and Harpegnathos saltator.</title>
        <authorList>
            <person name="Bonasio R."/>
            <person name="Zhang G."/>
            <person name="Ye C."/>
            <person name="Mutti N.S."/>
            <person name="Fang X."/>
            <person name="Qin N."/>
            <person name="Donahue G."/>
            <person name="Yang P."/>
            <person name="Li Q."/>
            <person name="Li C."/>
            <person name="Zhang P."/>
            <person name="Huang Z."/>
            <person name="Berger S.L."/>
            <person name="Reinberg D."/>
            <person name="Wang J."/>
            <person name="Liebig J."/>
        </authorList>
    </citation>
    <scope>NUCLEOTIDE SEQUENCE [LARGE SCALE GENOMIC DNA]</scope>
    <source>
        <strain evidence="6 7">R22 G/1</strain>
    </source>
</reference>
<dbReference type="InterPro" id="IPR005314">
    <property type="entry name" value="Peptidase_C50"/>
</dbReference>
<dbReference type="InterPro" id="IPR030397">
    <property type="entry name" value="SEPARIN_core_dom"/>
</dbReference>
<evidence type="ECO:0000256" key="3">
    <source>
        <dbReference type="ARBA" id="ARBA00022801"/>
    </source>
</evidence>
<dbReference type="GO" id="GO:0004197">
    <property type="term" value="F:cysteine-type endopeptidase activity"/>
    <property type="evidence" value="ECO:0007669"/>
    <property type="project" value="InterPro"/>
</dbReference>
<dbReference type="GO" id="GO:0006508">
    <property type="term" value="P:proteolysis"/>
    <property type="evidence" value="ECO:0007669"/>
    <property type="project" value="InterPro"/>
</dbReference>
<dbReference type="Proteomes" id="UP000008237">
    <property type="component" value="Unassembled WGS sequence"/>
</dbReference>
<sequence>MEIIKNHPVTRLQSLHLVYALFKEHEDTIVEGCKIIKAKEDMGICIVNPSDNLHKMAKRMKLFIDFWLPQWRSYYDTKPSEEIFEDALVNHDILMYNGHGSGTQYLSGENIEKTKVKSTALLFGCNSMKLLMIGGKYPPYGIANQYLIACSPCLLGMLWEVTDVDIDKMTAVFVSNWIPSTSEKSWAEVDINRWTYGSLS</sequence>
<dbReference type="EC" id="3.4.22.49" evidence="2"/>
<keyword evidence="3" id="KW-0378">Hydrolase</keyword>
<dbReference type="AlphaFoldDB" id="E2C8I8"/>
<dbReference type="OrthoDB" id="10255632at2759"/>
<dbReference type="InParanoid" id="E2C8I8"/>
<dbReference type="PROSITE" id="PS51700">
    <property type="entry name" value="SEPARIN"/>
    <property type="match status" value="1"/>
</dbReference>
<evidence type="ECO:0000256" key="2">
    <source>
        <dbReference type="ARBA" id="ARBA00012489"/>
    </source>
</evidence>
<evidence type="ECO:0000256" key="1">
    <source>
        <dbReference type="ARBA" id="ARBA00000451"/>
    </source>
</evidence>
<evidence type="ECO:0000313" key="6">
    <source>
        <dbReference type="EMBL" id="EFN75718.1"/>
    </source>
</evidence>
<name>E2C8I8_HARSA</name>
<evidence type="ECO:0000259" key="5">
    <source>
        <dbReference type="PROSITE" id="PS51700"/>
    </source>
</evidence>
<protein>
    <recommendedName>
        <fullName evidence="2">separase</fullName>
        <ecNumber evidence="2">3.4.22.49</ecNumber>
    </recommendedName>
</protein>
<accession>E2C8I8</accession>
<dbReference type="GO" id="GO:0005634">
    <property type="term" value="C:nucleus"/>
    <property type="evidence" value="ECO:0007669"/>
    <property type="project" value="InterPro"/>
</dbReference>
<dbReference type="GO" id="GO:0005737">
    <property type="term" value="C:cytoplasm"/>
    <property type="evidence" value="ECO:0007669"/>
    <property type="project" value="TreeGrafter"/>
</dbReference>
<dbReference type="GO" id="GO:0051307">
    <property type="term" value="P:meiotic chromosome separation"/>
    <property type="evidence" value="ECO:0007669"/>
    <property type="project" value="TreeGrafter"/>
</dbReference>
<feature type="domain" description="Peptidase C50" evidence="5">
    <location>
        <begin position="40"/>
        <end position="136"/>
    </location>
</feature>
<dbReference type="GO" id="GO:0072686">
    <property type="term" value="C:mitotic spindle"/>
    <property type="evidence" value="ECO:0007669"/>
    <property type="project" value="TreeGrafter"/>
</dbReference>
<dbReference type="PANTHER" id="PTHR12792">
    <property type="entry name" value="EXTRA SPINDLE POLES 1-RELATED"/>
    <property type="match status" value="1"/>
</dbReference>
<proteinExistence type="predicted"/>
<keyword evidence="4" id="KW-0159">Chromosome partition</keyword>
<evidence type="ECO:0000313" key="7">
    <source>
        <dbReference type="Proteomes" id="UP000008237"/>
    </source>
</evidence>
<dbReference type="EMBL" id="GL453666">
    <property type="protein sequence ID" value="EFN75718.1"/>
    <property type="molecule type" value="Genomic_DNA"/>
</dbReference>
<dbReference type="GO" id="GO:0005813">
    <property type="term" value="C:centrosome"/>
    <property type="evidence" value="ECO:0007669"/>
    <property type="project" value="TreeGrafter"/>
</dbReference>
<dbReference type="Pfam" id="PF03568">
    <property type="entry name" value="Separin_C"/>
    <property type="match status" value="1"/>
</dbReference>
<keyword evidence="7" id="KW-1185">Reference proteome</keyword>
<organism evidence="7">
    <name type="scientific">Harpegnathos saltator</name>
    <name type="common">Jerdon's jumping ant</name>
    <dbReference type="NCBI Taxonomy" id="610380"/>
    <lineage>
        <taxon>Eukaryota</taxon>
        <taxon>Metazoa</taxon>
        <taxon>Ecdysozoa</taxon>
        <taxon>Arthropoda</taxon>
        <taxon>Hexapoda</taxon>
        <taxon>Insecta</taxon>
        <taxon>Pterygota</taxon>
        <taxon>Neoptera</taxon>
        <taxon>Endopterygota</taxon>
        <taxon>Hymenoptera</taxon>
        <taxon>Apocrita</taxon>
        <taxon>Aculeata</taxon>
        <taxon>Formicoidea</taxon>
        <taxon>Formicidae</taxon>
        <taxon>Ponerinae</taxon>
        <taxon>Ponerini</taxon>
        <taxon>Harpegnathos</taxon>
    </lineage>
</organism>
<dbReference type="OMA" id="WAEVDIN"/>
<evidence type="ECO:0000256" key="4">
    <source>
        <dbReference type="ARBA" id="ARBA00022829"/>
    </source>
</evidence>